<dbReference type="Proteomes" id="UP000477849">
    <property type="component" value="Unassembled WGS sequence"/>
</dbReference>
<name>A0A6M1S477_9HYPH</name>
<accession>A0A6M1S477</accession>
<organism evidence="1 2">
    <name type="scientific">Rhizobium daejeonense</name>
    <dbReference type="NCBI Taxonomy" id="240521"/>
    <lineage>
        <taxon>Bacteria</taxon>
        <taxon>Pseudomonadati</taxon>
        <taxon>Pseudomonadota</taxon>
        <taxon>Alphaproteobacteria</taxon>
        <taxon>Hyphomicrobiales</taxon>
        <taxon>Rhizobiaceae</taxon>
        <taxon>Rhizobium/Agrobacterium group</taxon>
        <taxon>Rhizobium</taxon>
    </lineage>
</organism>
<reference evidence="1 2" key="1">
    <citation type="submission" date="2020-02" db="EMBL/GenBank/DDBJ databases">
        <title>Genome sequence of the type strain CCBAU10050 of Rhizobium daejeonense.</title>
        <authorList>
            <person name="Gao J."/>
            <person name="Sun J."/>
        </authorList>
    </citation>
    <scope>NUCLEOTIDE SEQUENCE [LARGE SCALE GENOMIC DNA]</scope>
    <source>
        <strain evidence="1 2">CCBAU10050</strain>
    </source>
</reference>
<evidence type="ECO:0000313" key="2">
    <source>
        <dbReference type="Proteomes" id="UP000477849"/>
    </source>
</evidence>
<dbReference type="EMBL" id="JAAKZH010000003">
    <property type="protein sequence ID" value="NGO63960.1"/>
    <property type="molecule type" value="Genomic_DNA"/>
</dbReference>
<dbReference type="AlphaFoldDB" id="A0A6M1S477"/>
<comment type="caution">
    <text evidence="1">The sequence shown here is derived from an EMBL/GenBank/DDBJ whole genome shotgun (WGS) entry which is preliminary data.</text>
</comment>
<keyword evidence="2" id="KW-1185">Reference proteome</keyword>
<proteinExistence type="predicted"/>
<sequence length="240" mass="26469">MARLLSWPSGLRWNRWKWLSGPEAVGASASTSIGDYTQTVASPFGARHVQLSFPPMRGQLARRARGLVTALHNGANAVRVSFCDWDGLSIADAGVTASEEQRRDGVPWSNSMPWGEGRNWRLSKPSVPVAAAAERGATIIELAPEFWGHALGMGDWVGFAPFHFGHYEVTEVLAEGKYRIWPPLRKSITTDDLATLYPVMAMRLLSNNLPDADRGPAFVEGLSISLFEVFDYDARDYFDG</sequence>
<protein>
    <submittedName>
        <fullName evidence="1">Uncharacterized protein</fullName>
    </submittedName>
</protein>
<gene>
    <name evidence="1" type="ORF">G6N76_09765</name>
</gene>
<evidence type="ECO:0000313" key="1">
    <source>
        <dbReference type="EMBL" id="NGO63960.1"/>
    </source>
</evidence>